<organism evidence="2 3">
    <name type="scientific">Phaeosphaeria nodorum (strain SN15 / ATCC MYA-4574 / FGSC 10173)</name>
    <name type="common">Glume blotch fungus</name>
    <name type="synonym">Parastagonospora nodorum</name>
    <dbReference type="NCBI Taxonomy" id="321614"/>
    <lineage>
        <taxon>Eukaryota</taxon>
        <taxon>Fungi</taxon>
        <taxon>Dikarya</taxon>
        <taxon>Ascomycota</taxon>
        <taxon>Pezizomycotina</taxon>
        <taxon>Dothideomycetes</taxon>
        <taxon>Pleosporomycetidae</taxon>
        <taxon>Pleosporales</taxon>
        <taxon>Pleosporineae</taxon>
        <taxon>Phaeosphaeriaceae</taxon>
        <taxon>Parastagonospora</taxon>
    </lineage>
</organism>
<evidence type="ECO:0000313" key="3">
    <source>
        <dbReference type="Proteomes" id="UP000663193"/>
    </source>
</evidence>
<accession>A0A7U2IBD9</accession>
<dbReference type="AlphaFoldDB" id="A0A7U2IBD9"/>
<feature type="compositionally biased region" description="Basic and acidic residues" evidence="1">
    <location>
        <begin position="38"/>
        <end position="47"/>
    </location>
</feature>
<keyword evidence="3" id="KW-1185">Reference proteome</keyword>
<dbReference type="EMBL" id="CP069043">
    <property type="protein sequence ID" value="QRD06605.1"/>
    <property type="molecule type" value="Genomic_DNA"/>
</dbReference>
<evidence type="ECO:0000313" key="2">
    <source>
        <dbReference type="EMBL" id="QRD06605.1"/>
    </source>
</evidence>
<dbReference type="OrthoDB" id="3687466at2759"/>
<dbReference type="Proteomes" id="UP000663193">
    <property type="component" value="Chromosome 21"/>
</dbReference>
<proteinExistence type="predicted"/>
<feature type="region of interest" description="Disordered" evidence="1">
    <location>
        <begin position="1"/>
        <end position="57"/>
    </location>
</feature>
<protein>
    <submittedName>
        <fullName evidence="2">Uncharacterized protein</fullName>
    </submittedName>
</protein>
<dbReference type="VEuPathDB" id="FungiDB:JI435_135090"/>
<sequence length="412" mass="46171">MSTHYPSKSEHMAPAISTATCVPPVLKSRKRSTSSDKSSNDSSKDGTDASSLDTQETKSPISVVEALIRGHYEGWIEEGSALSNIDCHWYRATVSTPDFVALIRRLDDKIREWMLSRLTYDWNAFTGQIILRNMAPANTNHDYVAAQIGKVLGRQIENLSEDQETPLKMKEVLERIEGPLSTMASPVDAPDVEDENPEVKKLLKSKRQPDNSFYFMGRTYMPIVVEVANSQKSEDLEALVIWWMKDTGLKTKTVITVDMMYQGPAARHGKFFTPDATIAVHRLRDTSTLEEVEYDAQSFKFRDSSKGDGDQSQEVLWLTVADFLPPSKIAGFPEGYKFPAITLTAIKLREILTKGDTIQQHLERESRSPGSSESPPNKKKPAVQAVRPPPPVAEPTRTRSGRESRKPRSPYV</sequence>
<evidence type="ECO:0000256" key="1">
    <source>
        <dbReference type="SAM" id="MobiDB-lite"/>
    </source>
</evidence>
<feature type="compositionally biased region" description="Basic and acidic residues" evidence="1">
    <location>
        <begin position="396"/>
        <end position="406"/>
    </location>
</feature>
<name>A0A7U2IBD9_PHANO</name>
<feature type="region of interest" description="Disordered" evidence="1">
    <location>
        <begin position="358"/>
        <end position="412"/>
    </location>
</feature>
<reference evidence="3" key="1">
    <citation type="journal article" date="2021" name="BMC Genomics">
        <title>Chromosome-level genome assembly and manually-curated proteome of model necrotroph Parastagonospora nodorum Sn15 reveals a genome-wide trove of candidate effector homologs, and redundancy of virulence-related functions within an accessory chromosome.</title>
        <authorList>
            <person name="Bertazzoni S."/>
            <person name="Jones D.A.B."/>
            <person name="Phan H.T."/>
            <person name="Tan K.-C."/>
            <person name="Hane J.K."/>
        </authorList>
    </citation>
    <scope>NUCLEOTIDE SEQUENCE [LARGE SCALE GENOMIC DNA]</scope>
    <source>
        <strain evidence="3">SN15 / ATCC MYA-4574 / FGSC 10173)</strain>
    </source>
</reference>
<gene>
    <name evidence="2" type="ORF">JI435_135090</name>
</gene>